<dbReference type="InterPro" id="IPR001314">
    <property type="entry name" value="Peptidase_S1A"/>
</dbReference>
<dbReference type="PANTHER" id="PTHR24276:SF98">
    <property type="entry name" value="FI18310P1-RELATED"/>
    <property type="match status" value="1"/>
</dbReference>
<proteinExistence type="inferred from homology"/>
<protein>
    <submittedName>
        <fullName evidence="5">DUF1986 domain-containing protein</fullName>
    </submittedName>
</protein>
<comment type="caution">
    <text evidence="5">The sequence shown here is derived from an EMBL/GenBank/DDBJ whole genome shotgun (WGS) entry which is preliminary data.</text>
</comment>
<keyword evidence="2" id="KW-1015">Disulfide bond</keyword>
<dbReference type="InterPro" id="IPR001254">
    <property type="entry name" value="Trypsin_dom"/>
</dbReference>
<feature type="signal peptide" evidence="3">
    <location>
        <begin position="1"/>
        <end position="24"/>
    </location>
</feature>
<dbReference type="Proteomes" id="UP000473008">
    <property type="component" value="Unassembled WGS sequence"/>
</dbReference>
<comment type="similarity">
    <text evidence="1">Belongs to the peptidase S1 family.</text>
</comment>
<dbReference type="PROSITE" id="PS00134">
    <property type="entry name" value="TRYPSIN_HIS"/>
    <property type="match status" value="1"/>
</dbReference>
<organism evidence="5 6">
    <name type="scientific">Grimontia sedimenti</name>
    <dbReference type="NCBI Taxonomy" id="2711294"/>
    <lineage>
        <taxon>Bacteria</taxon>
        <taxon>Pseudomonadati</taxon>
        <taxon>Pseudomonadota</taxon>
        <taxon>Gammaproteobacteria</taxon>
        <taxon>Vibrionales</taxon>
        <taxon>Vibrionaceae</taxon>
        <taxon>Grimontia</taxon>
    </lineage>
</organism>
<evidence type="ECO:0000256" key="3">
    <source>
        <dbReference type="SAM" id="SignalP"/>
    </source>
</evidence>
<dbReference type="PANTHER" id="PTHR24276">
    <property type="entry name" value="POLYSERASE-RELATED"/>
    <property type="match status" value="1"/>
</dbReference>
<sequence length="181" mass="19383">MKGQKGRALLLSVVGMLSAFTISADEPSPSPAIVNGSYAEIANVPWQVALTIDGYQICGGIIIGEKHVLTAAHCVVDTSANELKVVTSHEDMQYIDEDKILSVSQIDVHPSYNDYYLTSDIALLHLTTAVPGTASPIAILPPEKQLELDAEFAVAETRNLFVSGGGRRVLILTQADSYNSL</sequence>
<dbReference type="InterPro" id="IPR043504">
    <property type="entry name" value="Peptidase_S1_PA_chymotrypsin"/>
</dbReference>
<dbReference type="EMBL" id="JAALDL010000003">
    <property type="protein sequence ID" value="NGN97244.1"/>
    <property type="molecule type" value="Genomic_DNA"/>
</dbReference>
<name>A0A6M1R9U2_9GAMM</name>
<dbReference type="SMART" id="SM00020">
    <property type="entry name" value="Tryp_SPc"/>
    <property type="match status" value="1"/>
</dbReference>
<dbReference type="FunFam" id="2.40.10.10:FF:000068">
    <property type="entry name" value="transmembrane protease serine 2"/>
    <property type="match status" value="1"/>
</dbReference>
<feature type="chain" id="PRO_5026991117" evidence="3">
    <location>
        <begin position="25"/>
        <end position="181"/>
    </location>
</feature>
<dbReference type="PRINTS" id="PR00722">
    <property type="entry name" value="CHYMOTRYPSIN"/>
</dbReference>
<dbReference type="AlphaFoldDB" id="A0A6M1R9U2"/>
<dbReference type="Gene3D" id="2.40.10.10">
    <property type="entry name" value="Trypsin-like serine proteases"/>
    <property type="match status" value="1"/>
</dbReference>
<feature type="domain" description="Peptidase S1" evidence="4">
    <location>
        <begin position="33"/>
        <end position="167"/>
    </location>
</feature>
<dbReference type="PROSITE" id="PS50240">
    <property type="entry name" value="TRYPSIN_DOM"/>
    <property type="match status" value="1"/>
</dbReference>
<keyword evidence="3" id="KW-0732">Signal</keyword>
<dbReference type="RefSeq" id="WP_165012251.1">
    <property type="nucleotide sequence ID" value="NZ_JAALDL010000003.1"/>
</dbReference>
<dbReference type="GO" id="GO:0006508">
    <property type="term" value="P:proteolysis"/>
    <property type="evidence" value="ECO:0007669"/>
    <property type="project" value="InterPro"/>
</dbReference>
<evidence type="ECO:0000259" key="4">
    <source>
        <dbReference type="PROSITE" id="PS50240"/>
    </source>
</evidence>
<keyword evidence="6" id="KW-1185">Reference proteome</keyword>
<dbReference type="InterPro" id="IPR050430">
    <property type="entry name" value="Peptidase_S1"/>
</dbReference>
<dbReference type="InterPro" id="IPR009003">
    <property type="entry name" value="Peptidase_S1_PA"/>
</dbReference>
<evidence type="ECO:0000313" key="6">
    <source>
        <dbReference type="Proteomes" id="UP000473008"/>
    </source>
</evidence>
<evidence type="ECO:0000256" key="2">
    <source>
        <dbReference type="ARBA" id="ARBA00023157"/>
    </source>
</evidence>
<dbReference type="SUPFAM" id="SSF50494">
    <property type="entry name" value="Trypsin-like serine proteases"/>
    <property type="match status" value="1"/>
</dbReference>
<gene>
    <name evidence="5" type="ORF">G5S52_06100</name>
</gene>
<dbReference type="GO" id="GO:0004252">
    <property type="term" value="F:serine-type endopeptidase activity"/>
    <property type="evidence" value="ECO:0007669"/>
    <property type="project" value="InterPro"/>
</dbReference>
<evidence type="ECO:0000313" key="5">
    <source>
        <dbReference type="EMBL" id="NGN97244.1"/>
    </source>
</evidence>
<reference evidence="5 6" key="1">
    <citation type="submission" date="2020-02" db="EMBL/GenBank/DDBJ databases">
        <title>The draft genome of Grimontia sedimenta sp. nov., isolated from benthic sediments near coral reefs south of Kuwait.</title>
        <authorList>
            <person name="Mahmoud H.M."/>
            <person name="Jose L."/>
            <person name="Eapen S."/>
        </authorList>
    </citation>
    <scope>NUCLEOTIDE SEQUENCE [LARGE SCALE GENOMIC DNA]</scope>
    <source>
        <strain evidence="5 6">S25</strain>
    </source>
</reference>
<accession>A0A6M1R9U2</accession>
<evidence type="ECO:0000256" key="1">
    <source>
        <dbReference type="ARBA" id="ARBA00007664"/>
    </source>
</evidence>
<dbReference type="Pfam" id="PF00089">
    <property type="entry name" value="Trypsin"/>
    <property type="match status" value="1"/>
</dbReference>
<dbReference type="InterPro" id="IPR018114">
    <property type="entry name" value="TRYPSIN_HIS"/>
</dbReference>